<comment type="subcellular location">
    <subcellularLocation>
        <location evidence="1">Cell outer membrane</location>
    </subcellularLocation>
</comment>
<organism evidence="8 9">
    <name type="scientific">Salegentibacter salinarum</name>
    <dbReference type="NCBI Taxonomy" id="447422"/>
    <lineage>
        <taxon>Bacteria</taxon>
        <taxon>Pseudomonadati</taxon>
        <taxon>Bacteroidota</taxon>
        <taxon>Flavobacteriia</taxon>
        <taxon>Flavobacteriales</taxon>
        <taxon>Flavobacteriaceae</taxon>
        <taxon>Salegentibacter</taxon>
    </lineage>
</organism>
<accession>A0A2N0TSD7</accession>
<feature type="domain" description="RagB/SusD" evidence="6">
    <location>
        <begin position="322"/>
        <end position="464"/>
    </location>
</feature>
<evidence type="ECO:0000313" key="8">
    <source>
        <dbReference type="EMBL" id="PKD17653.1"/>
    </source>
</evidence>
<dbReference type="OrthoDB" id="621570at2"/>
<name>A0A2N0TSD7_9FLAO</name>
<evidence type="ECO:0000313" key="9">
    <source>
        <dbReference type="Proteomes" id="UP000232673"/>
    </source>
</evidence>
<evidence type="ECO:0000259" key="7">
    <source>
        <dbReference type="Pfam" id="PF14322"/>
    </source>
</evidence>
<dbReference type="Pfam" id="PF14322">
    <property type="entry name" value="SusD-like_3"/>
    <property type="match status" value="1"/>
</dbReference>
<dbReference type="InterPro" id="IPR012944">
    <property type="entry name" value="SusD_RagB_dom"/>
</dbReference>
<keyword evidence="3" id="KW-0732">Signal</keyword>
<evidence type="ECO:0000256" key="5">
    <source>
        <dbReference type="ARBA" id="ARBA00023237"/>
    </source>
</evidence>
<dbReference type="EMBL" id="LKTS01000034">
    <property type="protein sequence ID" value="PKD17653.1"/>
    <property type="molecule type" value="Genomic_DNA"/>
</dbReference>
<dbReference type="STRING" id="447422.SAMN05660903_01114"/>
<dbReference type="InterPro" id="IPR011990">
    <property type="entry name" value="TPR-like_helical_dom_sf"/>
</dbReference>
<feature type="domain" description="SusD-like N-terminal" evidence="7">
    <location>
        <begin position="84"/>
        <end position="226"/>
    </location>
</feature>
<evidence type="ECO:0000256" key="4">
    <source>
        <dbReference type="ARBA" id="ARBA00023136"/>
    </source>
</evidence>
<dbReference type="AlphaFoldDB" id="A0A2N0TSD7"/>
<comment type="similarity">
    <text evidence="2">Belongs to the SusD family.</text>
</comment>
<dbReference type="InterPro" id="IPR033985">
    <property type="entry name" value="SusD-like_N"/>
</dbReference>
<sequence length="464" mass="53714">MFIKKRIKQIIVVFIASISIACEDFVEVDAPDYKIIRDDVFSSEETAKSAMTGIYNELFRTSFSNGSPYSVTVLGALSGNLLKNIRETNLTRMEFHQHQITSENTSNLFFWTSAYNMVYITNAFLEGLQSSENIGSEVKNQLEGEAKFVRAFTYFYLVNLYGDVPLVLTTDYEQNELASRTYSEEIYTQIILDLEDAIEVLTSENQDIRTKVNRYTAMALLARVHLYNQQWQMAEELSSQVISNNSYVLLGELNDVFLANSQEAIWQISPAGRGAATTHTNEGNYFIIDPVFSFLASVQLDENFIEYFNENDLRFSNWISYNESLNAYFPYKYKIWNSNEQPSTEYSMVLRLAEQFLIRAEARLMQDNFTGAIEDINTIRHRAGLAPLSNTNNLETEVLLDEIMEQRSKELFTEWGHKWLDLKRTGRYEILWENDPLWEDTDLLYPIPAEERMKNPNLTQNPGY</sequence>
<reference evidence="8 9" key="1">
    <citation type="submission" date="2015-10" db="EMBL/GenBank/DDBJ databases">
        <title>Draft genome sequence of Salegentibacter salinarum KCTC 12975.</title>
        <authorList>
            <person name="Lin W."/>
            <person name="Zheng Q."/>
        </authorList>
    </citation>
    <scope>NUCLEOTIDE SEQUENCE [LARGE SCALE GENOMIC DNA]</scope>
    <source>
        <strain evidence="8 9">KCTC 12975</strain>
    </source>
</reference>
<keyword evidence="9" id="KW-1185">Reference proteome</keyword>
<dbReference type="GO" id="GO:0009279">
    <property type="term" value="C:cell outer membrane"/>
    <property type="evidence" value="ECO:0007669"/>
    <property type="project" value="UniProtKB-SubCell"/>
</dbReference>
<dbReference type="RefSeq" id="WP_079712242.1">
    <property type="nucleotide sequence ID" value="NZ_FUZC01000003.1"/>
</dbReference>
<dbReference type="Gene3D" id="1.25.40.390">
    <property type="match status" value="1"/>
</dbReference>
<evidence type="ECO:0000259" key="6">
    <source>
        <dbReference type="Pfam" id="PF07980"/>
    </source>
</evidence>
<comment type="caution">
    <text evidence="8">The sequence shown here is derived from an EMBL/GenBank/DDBJ whole genome shotgun (WGS) entry which is preliminary data.</text>
</comment>
<keyword evidence="5" id="KW-0998">Cell outer membrane</keyword>
<evidence type="ECO:0000256" key="1">
    <source>
        <dbReference type="ARBA" id="ARBA00004442"/>
    </source>
</evidence>
<dbReference type="CDD" id="cd08977">
    <property type="entry name" value="SusD"/>
    <property type="match status" value="1"/>
</dbReference>
<dbReference type="SUPFAM" id="SSF48452">
    <property type="entry name" value="TPR-like"/>
    <property type="match status" value="1"/>
</dbReference>
<dbReference type="PROSITE" id="PS51257">
    <property type="entry name" value="PROKAR_LIPOPROTEIN"/>
    <property type="match status" value="1"/>
</dbReference>
<gene>
    <name evidence="8" type="ORF">APR41_05440</name>
</gene>
<evidence type="ECO:0000256" key="3">
    <source>
        <dbReference type="ARBA" id="ARBA00022729"/>
    </source>
</evidence>
<proteinExistence type="inferred from homology"/>
<keyword evidence="4" id="KW-0472">Membrane</keyword>
<dbReference type="Pfam" id="PF07980">
    <property type="entry name" value="SusD_RagB"/>
    <property type="match status" value="1"/>
</dbReference>
<protein>
    <submittedName>
        <fullName evidence="8">Carbohydrate-binding protein SusD</fullName>
    </submittedName>
</protein>
<dbReference type="Proteomes" id="UP000232673">
    <property type="component" value="Unassembled WGS sequence"/>
</dbReference>
<evidence type="ECO:0000256" key="2">
    <source>
        <dbReference type="ARBA" id="ARBA00006275"/>
    </source>
</evidence>